<accession>A0A1M7YCH8</accession>
<dbReference type="Proteomes" id="UP000184612">
    <property type="component" value="Unassembled WGS sequence"/>
</dbReference>
<evidence type="ECO:0000313" key="2">
    <source>
        <dbReference type="Proteomes" id="UP000184612"/>
    </source>
</evidence>
<dbReference type="EMBL" id="FRFD01000007">
    <property type="protein sequence ID" value="SHO50344.1"/>
    <property type="molecule type" value="Genomic_DNA"/>
</dbReference>
<dbReference type="RefSeq" id="WP_073589384.1">
    <property type="nucleotide sequence ID" value="NZ_FRFD01000007.1"/>
</dbReference>
<dbReference type="AlphaFoldDB" id="A0A1M7YCH8"/>
<sequence length="101" mass="11621">MIRWADKLYLGESIEGRKEKVMKSVESGKLTYAIFCITYASNPDNLLDIISANELSFPYYQKKEIHIIGLAGSKSEARELVRVMIEEIYRETGGFSVKEYF</sequence>
<proteinExistence type="predicted"/>
<name>A0A1M7YCH8_9FIRM</name>
<protein>
    <submittedName>
        <fullName evidence="1">Uncharacterized protein</fullName>
    </submittedName>
</protein>
<organism evidence="1 2">
    <name type="scientific">Anaerocolumna xylanovorans DSM 12503</name>
    <dbReference type="NCBI Taxonomy" id="1121345"/>
    <lineage>
        <taxon>Bacteria</taxon>
        <taxon>Bacillati</taxon>
        <taxon>Bacillota</taxon>
        <taxon>Clostridia</taxon>
        <taxon>Lachnospirales</taxon>
        <taxon>Lachnospiraceae</taxon>
        <taxon>Anaerocolumna</taxon>
    </lineage>
</organism>
<gene>
    <name evidence="1" type="ORF">SAMN02745217_02716</name>
</gene>
<evidence type="ECO:0000313" key="1">
    <source>
        <dbReference type="EMBL" id="SHO50344.1"/>
    </source>
</evidence>
<reference evidence="1 2" key="1">
    <citation type="submission" date="2016-12" db="EMBL/GenBank/DDBJ databases">
        <authorList>
            <person name="Song W.-J."/>
            <person name="Kurnit D.M."/>
        </authorList>
    </citation>
    <scope>NUCLEOTIDE SEQUENCE [LARGE SCALE GENOMIC DNA]</scope>
    <source>
        <strain evidence="1 2">DSM 12503</strain>
    </source>
</reference>
<keyword evidence="2" id="KW-1185">Reference proteome</keyword>
<dbReference type="STRING" id="1121345.SAMN02745217_02716"/>
<dbReference type="OrthoDB" id="2085859at2"/>